<sequence length="86" mass="10175">MSNFWKKIIDLYICSFSLQKSHYCIIRFTFRNRKTYSQTAALTQIPNPHPKKANFIFRFTLNWKFFCTRNLNSASCNGICNGPKEI</sequence>
<name>A0A974BSP7_XENLA</name>
<protein>
    <submittedName>
        <fullName evidence="1">Uncharacterized protein</fullName>
    </submittedName>
</protein>
<evidence type="ECO:0000313" key="2">
    <source>
        <dbReference type="Proteomes" id="UP000694892"/>
    </source>
</evidence>
<proteinExistence type="predicted"/>
<organism evidence="1 2">
    <name type="scientific">Xenopus laevis</name>
    <name type="common">African clawed frog</name>
    <dbReference type="NCBI Taxonomy" id="8355"/>
    <lineage>
        <taxon>Eukaryota</taxon>
        <taxon>Metazoa</taxon>
        <taxon>Chordata</taxon>
        <taxon>Craniata</taxon>
        <taxon>Vertebrata</taxon>
        <taxon>Euteleostomi</taxon>
        <taxon>Amphibia</taxon>
        <taxon>Batrachia</taxon>
        <taxon>Anura</taxon>
        <taxon>Pipoidea</taxon>
        <taxon>Pipidae</taxon>
        <taxon>Xenopodinae</taxon>
        <taxon>Xenopus</taxon>
        <taxon>Xenopus</taxon>
    </lineage>
</organism>
<gene>
    <name evidence="1" type="ORF">XELAEV_18046161mg</name>
</gene>
<evidence type="ECO:0000313" key="1">
    <source>
        <dbReference type="EMBL" id="OCT60143.1"/>
    </source>
</evidence>
<dbReference type="EMBL" id="CM004483">
    <property type="protein sequence ID" value="OCT60143.1"/>
    <property type="molecule type" value="Genomic_DNA"/>
</dbReference>
<reference evidence="2" key="1">
    <citation type="journal article" date="2016" name="Nature">
        <title>Genome evolution in the allotetraploid frog Xenopus laevis.</title>
        <authorList>
            <person name="Session A.M."/>
            <person name="Uno Y."/>
            <person name="Kwon T."/>
            <person name="Chapman J.A."/>
            <person name="Toyoda A."/>
            <person name="Takahashi S."/>
            <person name="Fukui A."/>
            <person name="Hikosaka A."/>
            <person name="Suzuki A."/>
            <person name="Kondo M."/>
            <person name="van Heeringen S.J."/>
            <person name="Quigley I."/>
            <person name="Heinz S."/>
            <person name="Ogino H."/>
            <person name="Ochi H."/>
            <person name="Hellsten U."/>
            <person name="Lyons J.B."/>
            <person name="Simakov O."/>
            <person name="Putnam N."/>
            <person name="Stites J."/>
            <person name="Kuroki Y."/>
            <person name="Tanaka T."/>
            <person name="Michiue T."/>
            <person name="Watanabe M."/>
            <person name="Bogdanovic O."/>
            <person name="Lister R."/>
            <person name="Georgiou G."/>
            <person name="Paranjpe S.S."/>
            <person name="van Kruijsbergen I."/>
            <person name="Shu S."/>
            <person name="Carlson J."/>
            <person name="Kinoshita T."/>
            <person name="Ohta Y."/>
            <person name="Mawaribuchi S."/>
            <person name="Jenkins J."/>
            <person name="Grimwood J."/>
            <person name="Schmutz J."/>
            <person name="Mitros T."/>
            <person name="Mozaffari S.V."/>
            <person name="Suzuki Y."/>
            <person name="Haramoto Y."/>
            <person name="Yamamoto T.S."/>
            <person name="Takagi C."/>
            <person name="Heald R."/>
            <person name="Miller K."/>
            <person name="Haudenschild C."/>
            <person name="Kitzman J."/>
            <person name="Nakayama T."/>
            <person name="Izutsu Y."/>
            <person name="Robert J."/>
            <person name="Fortriede J."/>
            <person name="Burns K."/>
            <person name="Lotay V."/>
            <person name="Karimi K."/>
            <person name="Yasuoka Y."/>
            <person name="Dichmann D.S."/>
            <person name="Flajnik M.F."/>
            <person name="Houston D.W."/>
            <person name="Shendure J."/>
            <person name="DuPasquier L."/>
            <person name="Vize P.D."/>
            <person name="Zorn A.M."/>
            <person name="Ito M."/>
            <person name="Marcotte E.M."/>
            <person name="Wallingford J.B."/>
            <person name="Ito Y."/>
            <person name="Asashima M."/>
            <person name="Ueno N."/>
            <person name="Matsuda Y."/>
            <person name="Veenstra G.J."/>
            <person name="Fujiyama A."/>
            <person name="Harland R.M."/>
            <person name="Taira M."/>
            <person name="Rokhsar D.S."/>
        </authorList>
    </citation>
    <scope>NUCLEOTIDE SEQUENCE [LARGE SCALE GENOMIC DNA]</scope>
    <source>
        <strain evidence="2">J</strain>
    </source>
</reference>
<dbReference type="AlphaFoldDB" id="A0A974BSP7"/>
<accession>A0A974BSP7</accession>
<dbReference type="Proteomes" id="UP000694892">
    <property type="component" value="Chromosome 9_10S"/>
</dbReference>